<dbReference type="InterPro" id="IPR012794">
    <property type="entry name" value="PcaR_PcaU"/>
</dbReference>
<evidence type="ECO:0000256" key="3">
    <source>
        <dbReference type="ARBA" id="ARBA00023125"/>
    </source>
</evidence>
<dbReference type="PROSITE" id="PS51077">
    <property type="entry name" value="HTH_ICLR"/>
    <property type="match status" value="1"/>
</dbReference>
<dbReference type="Proteomes" id="UP000824151">
    <property type="component" value="Unassembled WGS sequence"/>
</dbReference>
<dbReference type="GO" id="GO:0045893">
    <property type="term" value="P:positive regulation of DNA-templated transcription"/>
    <property type="evidence" value="ECO:0007669"/>
    <property type="project" value="InterPro"/>
</dbReference>
<evidence type="ECO:0000256" key="2">
    <source>
        <dbReference type="ARBA" id="ARBA00023015"/>
    </source>
</evidence>
<evidence type="ECO:0000313" key="10">
    <source>
        <dbReference type="Proteomes" id="UP000824151"/>
    </source>
</evidence>
<keyword evidence="1" id="KW-0319">Glycerol metabolism</keyword>
<evidence type="ECO:0000256" key="6">
    <source>
        <dbReference type="ARBA" id="ARBA00070406"/>
    </source>
</evidence>
<evidence type="ECO:0000313" key="9">
    <source>
        <dbReference type="EMBL" id="HIW98994.1"/>
    </source>
</evidence>
<feature type="domain" description="IclR-ED" evidence="8">
    <location>
        <begin position="81"/>
        <end position="265"/>
    </location>
</feature>
<sequence>MHESMKPDVTAQTPPREEIVQSLVTGLKVLESFSDARPRMTLSEVARQTGISRASARRMLRTLVAQGYAHTDGRDFELTPKVLGLGYGFWSRYGLKELLQPSLRDLAAQLGESCSAAVLAGEDIVYIARVHTRRIMQIDLGVGTTLPAYATSMGRVLLSQHSDEELRAFFTSAERPALTANTITDVDALIETVRATRENGYALVDQELEAGLRSIAVPVIHPRRGILAAMNISVSAGLESAEQSSERVLEPLQQAAIQAQEVILAWEKGTSGSAA</sequence>
<dbReference type="SMART" id="SM00346">
    <property type="entry name" value="HTH_ICLR"/>
    <property type="match status" value="1"/>
</dbReference>
<reference evidence="9" key="2">
    <citation type="submission" date="2021-04" db="EMBL/GenBank/DDBJ databases">
        <authorList>
            <person name="Gilroy R."/>
        </authorList>
    </citation>
    <scope>NUCLEOTIDE SEQUENCE</scope>
    <source>
        <strain evidence="9">ChiHejej3B27-3195</strain>
    </source>
</reference>
<evidence type="ECO:0000256" key="4">
    <source>
        <dbReference type="ARBA" id="ARBA00023163"/>
    </source>
</evidence>
<dbReference type="GO" id="GO:0003700">
    <property type="term" value="F:DNA-binding transcription factor activity"/>
    <property type="evidence" value="ECO:0007669"/>
    <property type="project" value="TreeGrafter"/>
</dbReference>
<keyword evidence="4" id="KW-0804">Transcription</keyword>
<dbReference type="AlphaFoldDB" id="A0A9D1URA9"/>
<keyword evidence="2" id="KW-0805">Transcription regulation</keyword>
<dbReference type="NCBIfam" id="TIGR02431">
    <property type="entry name" value="pcaR_pcaU"/>
    <property type="match status" value="1"/>
</dbReference>
<dbReference type="InterPro" id="IPR029016">
    <property type="entry name" value="GAF-like_dom_sf"/>
</dbReference>
<dbReference type="PANTHER" id="PTHR30136:SF34">
    <property type="entry name" value="TRANSCRIPTIONAL REGULATOR"/>
    <property type="match status" value="1"/>
</dbReference>
<dbReference type="InterPro" id="IPR036388">
    <property type="entry name" value="WH-like_DNA-bd_sf"/>
</dbReference>
<dbReference type="FunFam" id="1.10.10.10:FF:000056">
    <property type="entry name" value="IclR family transcriptional regulator"/>
    <property type="match status" value="1"/>
</dbReference>
<dbReference type="Pfam" id="PF01614">
    <property type="entry name" value="IclR_C"/>
    <property type="match status" value="1"/>
</dbReference>
<dbReference type="PROSITE" id="PS51078">
    <property type="entry name" value="ICLR_ED"/>
    <property type="match status" value="1"/>
</dbReference>
<comment type="caution">
    <text evidence="9">The sequence shown here is derived from an EMBL/GenBank/DDBJ whole genome shotgun (WGS) entry which is preliminary data.</text>
</comment>
<comment type="function">
    <text evidence="5">May be an activator protein for the gylABX operon.</text>
</comment>
<evidence type="ECO:0000256" key="1">
    <source>
        <dbReference type="ARBA" id="ARBA00022798"/>
    </source>
</evidence>
<dbReference type="InterPro" id="IPR036390">
    <property type="entry name" value="WH_DNA-bd_sf"/>
</dbReference>
<dbReference type="GO" id="GO:0003677">
    <property type="term" value="F:DNA binding"/>
    <property type="evidence" value="ECO:0007669"/>
    <property type="project" value="UniProtKB-KW"/>
</dbReference>
<feature type="domain" description="HTH iclR-type" evidence="7">
    <location>
        <begin position="20"/>
        <end position="80"/>
    </location>
</feature>
<evidence type="ECO:0000259" key="8">
    <source>
        <dbReference type="PROSITE" id="PS51078"/>
    </source>
</evidence>
<dbReference type="Pfam" id="PF09339">
    <property type="entry name" value="HTH_IclR"/>
    <property type="match status" value="1"/>
</dbReference>
<name>A0A9D1URA9_9MICC</name>
<keyword evidence="3" id="KW-0238">DNA-binding</keyword>
<dbReference type="Gene3D" id="3.30.450.40">
    <property type="match status" value="1"/>
</dbReference>
<evidence type="ECO:0000256" key="5">
    <source>
        <dbReference type="ARBA" id="ARBA00058938"/>
    </source>
</evidence>
<dbReference type="PANTHER" id="PTHR30136">
    <property type="entry name" value="HELIX-TURN-HELIX TRANSCRIPTIONAL REGULATOR, ICLR FAMILY"/>
    <property type="match status" value="1"/>
</dbReference>
<dbReference type="GO" id="GO:0006071">
    <property type="term" value="P:glycerol metabolic process"/>
    <property type="evidence" value="ECO:0007669"/>
    <property type="project" value="UniProtKB-KW"/>
</dbReference>
<dbReference type="GO" id="GO:0045892">
    <property type="term" value="P:negative regulation of DNA-templated transcription"/>
    <property type="evidence" value="ECO:0007669"/>
    <property type="project" value="TreeGrafter"/>
</dbReference>
<dbReference type="GO" id="GO:0046278">
    <property type="term" value="P:3,4-dihydroxybenzoate metabolic process"/>
    <property type="evidence" value="ECO:0007669"/>
    <property type="project" value="InterPro"/>
</dbReference>
<dbReference type="SUPFAM" id="SSF46785">
    <property type="entry name" value="Winged helix' DNA-binding domain"/>
    <property type="match status" value="1"/>
</dbReference>
<dbReference type="InterPro" id="IPR014757">
    <property type="entry name" value="Tscrpt_reg_IclR_C"/>
</dbReference>
<dbReference type="InterPro" id="IPR050707">
    <property type="entry name" value="HTH_MetabolicPath_Reg"/>
</dbReference>
<evidence type="ECO:0000259" key="7">
    <source>
        <dbReference type="PROSITE" id="PS51077"/>
    </source>
</evidence>
<gene>
    <name evidence="9" type="ORF">H9871_02510</name>
</gene>
<dbReference type="Gene3D" id="1.10.10.10">
    <property type="entry name" value="Winged helix-like DNA-binding domain superfamily/Winged helix DNA-binding domain"/>
    <property type="match status" value="1"/>
</dbReference>
<accession>A0A9D1URA9</accession>
<protein>
    <recommendedName>
        <fullName evidence="6">Glycerol operon regulatory protein</fullName>
    </recommendedName>
</protein>
<dbReference type="SUPFAM" id="SSF55781">
    <property type="entry name" value="GAF domain-like"/>
    <property type="match status" value="1"/>
</dbReference>
<dbReference type="EMBL" id="DXGD01000093">
    <property type="protein sequence ID" value="HIW98994.1"/>
    <property type="molecule type" value="Genomic_DNA"/>
</dbReference>
<dbReference type="InterPro" id="IPR005471">
    <property type="entry name" value="Tscrpt_reg_IclR_N"/>
</dbReference>
<proteinExistence type="predicted"/>
<reference evidence="9" key="1">
    <citation type="journal article" date="2021" name="PeerJ">
        <title>Extensive microbial diversity within the chicken gut microbiome revealed by metagenomics and culture.</title>
        <authorList>
            <person name="Gilroy R."/>
            <person name="Ravi A."/>
            <person name="Getino M."/>
            <person name="Pursley I."/>
            <person name="Horton D.L."/>
            <person name="Alikhan N.F."/>
            <person name="Baker D."/>
            <person name="Gharbi K."/>
            <person name="Hall N."/>
            <person name="Watson M."/>
            <person name="Adriaenssens E.M."/>
            <person name="Foster-Nyarko E."/>
            <person name="Jarju S."/>
            <person name="Secka A."/>
            <person name="Antonio M."/>
            <person name="Oren A."/>
            <person name="Chaudhuri R.R."/>
            <person name="La Ragione R."/>
            <person name="Hildebrand F."/>
            <person name="Pallen M.J."/>
        </authorList>
    </citation>
    <scope>NUCLEOTIDE SEQUENCE</scope>
    <source>
        <strain evidence="9">ChiHejej3B27-3195</strain>
    </source>
</reference>
<organism evidence="9 10">
    <name type="scientific">Candidatus Nesterenkonia stercoripullorum</name>
    <dbReference type="NCBI Taxonomy" id="2838701"/>
    <lineage>
        <taxon>Bacteria</taxon>
        <taxon>Bacillati</taxon>
        <taxon>Actinomycetota</taxon>
        <taxon>Actinomycetes</taxon>
        <taxon>Micrococcales</taxon>
        <taxon>Micrococcaceae</taxon>
        <taxon>Nesterenkonia</taxon>
    </lineage>
</organism>